<evidence type="ECO:0000313" key="3">
    <source>
        <dbReference type="Proteomes" id="UP000000305"/>
    </source>
</evidence>
<reference evidence="2 3" key="1">
    <citation type="journal article" date="2011" name="Science">
        <title>The ecoresponsive genome of Daphnia pulex.</title>
        <authorList>
            <person name="Colbourne J.K."/>
            <person name="Pfrender M.E."/>
            <person name="Gilbert D."/>
            <person name="Thomas W.K."/>
            <person name="Tucker A."/>
            <person name="Oakley T.H."/>
            <person name="Tokishita S."/>
            <person name="Aerts A."/>
            <person name="Arnold G.J."/>
            <person name="Basu M.K."/>
            <person name="Bauer D.J."/>
            <person name="Caceres C.E."/>
            <person name="Carmel L."/>
            <person name="Casola C."/>
            <person name="Choi J.H."/>
            <person name="Detter J.C."/>
            <person name="Dong Q."/>
            <person name="Dusheyko S."/>
            <person name="Eads B.D."/>
            <person name="Frohlich T."/>
            <person name="Geiler-Samerotte K.A."/>
            <person name="Gerlach D."/>
            <person name="Hatcher P."/>
            <person name="Jogdeo S."/>
            <person name="Krijgsveld J."/>
            <person name="Kriventseva E.V."/>
            <person name="Kultz D."/>
            <person name="Laforsch C."/>
            <person name="Lindquist E."/>
            <person name="Lopez J."/>
            <person name="Manak J.R."/>
            <person name="Muller J."/>
            <person name="Pangilinan J."/>
            <person name="Patwardhan R.P."/>
            <person name="Pitluck S."/>
            <person name="Pritham E.J."/>
            <person name="Rechtsteiner A."/>
            <person name="Rho M."/>
            <person name="Rogozin I.B."/>
            <person name="Sakarya O."/>
            <person name="Salamov A."/>
            <person name="Schaack S."/>
            <person name="Shapiro H."/>
            <person name="Shiga Y."/>
            <person name="Skalitzky C."/>
            <person name="Smith Z."/>
            <person name="Souvorov A."/>
            <person name="Sung W."/>
            <person name="Tang Z."/>
            <person name="Tsuchiya D."/>
            <person name="Tu H."/>
            <person name="Vos H."/>
            <person name="Wang M."/>
            <person name="Wolf Y.I."/>
            <person name="Yamagata H."/>
            <person name="Yamada T."/>
            <person name="Ye Y."/>
            <person name="Shaw J.R."/>
            <person name="Andrews J."/>
            <person name="Crease T.J."/>
            <person name="Tang H."/>
            <person name="Lucas S.M."/>
            <person name="Robertson H.M."/>
            <person name="Bork P."/>
            <person name="Koonin E.V."/>
            <person name="Zdobnov E.M."/>
            <person name="Grigoriev I.V."/>
            <person name="Lynch M."/>
            <person name="Boore J.L."/>
        </authorList>
    </citation>
    <scope>NUCLEOTIDE SEQUENCE [LARGE SCALE GENOMIC DNA]</scope>
</reference>
<keyword evidence="3" id="KW-1185">Reference proteome</keyword>
<dbReference type="EMBL" id="GL732576">
    <property type="protein sequence ID" value="EFX75323.1"/>
    <property type="molecule type" value="Genomic_DNA"/>
</dbReference>
<sequence length="113" mass="11944">MEVEHRLFNTIVGEAHPSPLLFLAPDEAAAENLPDEATVENPTEAGNPPNEAAVRNPPDAVAAVNELAAAALRGRGQSAERCQRADRGGVGARYGEEEPDRGEDMPPVRGHGQ</sequence>
<feature type="region of interest" description="Disordered" evidence="1">
    <location>
        <begin position="73"/>
        <end position="113"/>
    </location>
</feature>
<feature type="region of interest" description="Disordered" evidence="1">
    <location>
        <begin position="27"/>
        <end position="56"/>
    </location>
</feature>
<dbReference type="AlphaFoldDB" id="E9GYY9"/>
<evidence type="ECO:0000313" key="2">
    <source>
        <dbReference type="EMBL" id="EFX75323.1"/>
    </source>
</evidence>
<protein>
    <submittedName>
        <fullName evidence="2">Uncharacterized protein</fullName>
    </submittedName>
</protein>
<proteinExistence type="predicted"/>
<name>E9GYY9_DAPPU</name>
<gene>
    <name evidence="2" type="ORF">DAPPUDRAFT_323482</name>
</gene>
<dbReference type="Proteomes" id="UP000000305">
    <property type="component" value="Unassembled WGS sequence"/>
</dbReference>
<organism evidence="2 3">
    <name type="scientific">Daphnia pulex</name>
    <name type="common">Water flea</name>
    <dbReference type="NCBI Taxonomy" id="6669"/>
    <lineage>
        <taxon>Eukaryota</taxon>
        <taxon>Metazoa</taxon>
        <taxon>Ecdysozoa</taxon>
        <taxon>Arthropoda</taxon>
        <taxon>Crustacea</taxon>
        <taxon>Branchiopoda</taxon>
        <taxon>Diplostraca</taxon>
        <taxon>Cladocera</taxon>
        <taxon>Anomopoda</taxon>
        <taxon>Daphniidae</taxon>
        <taxon>Daphnia</taxon>
    </lineage>
</organism>
<evidence type="ECO:0000256" key="1">
    <source>
        <dbReference type="SAM" id="MobiDB-lite"/>
    </source>
</evidence>
<dbReference type="KEGG" id="dpx:DAPPUDRAFT_323482"/>
<accession>E9GYY9</accession>
<dbReference type="InParanoid" id="E9GYY9"/>
<dbReference type="HOGENOM" id="CLU_2135981_0_0_1"/>